<evidence type="ECO:0000313" key="2">
    <source>
        <dbReference type="EMBL" id="CAF4406082.1"/>
    </source>
</evidence>
<dbReference type="AlphaFoldDB" id="A0A8S3D122"/>
<feature type="region of interest" description="Disordered" evidence="1">
    <location>
        <begin position="1"/>
        <end position="29"/>
    </location>
</feature>
<reference evidence="3" key="1">
    <citation type="submission" date="2021-02" db="EMBL/GenBank/DDBJ databases">
        <authorList>
            <person name="Nowell W R."/>
        </authorList>
    </citation>
    <scope>NUCLEOTIDE SEQUENCE</scope>
</reference>
<name>A0A8S3D122_9BILA</name>
<dbReference type="Proteomes" id="UP000681720">
    <property type="component" value="Unassembled WGS sequence"/>
</dbReference>
<gene>
    <name evidence="2" type="ORF">BYL167_LOCUS31768</name>
    <name evidence="3" type="ORF">GIL414_LOCUS53704</name>
</gene>
<comment type="caution">
    <text evidence="3">The sequence shown here is derived from an EMBL/GenBank/DDBJ whole genome shotgun (WGS) entry which is preliminary data.</text>
</comment>
<feature type="non-terminal residue" evidence="3">
    <location>
        <position position="81"/>
    </location>
</feature>
<dbReference type="Proteomes" id="UP000681967">
    <property type="component" value="Unassembled WGS sequence"/>
</dbReference>
<evidence type="ECO:0000313" key="4">
    <source>
        <dbReference type="Proteomes" id="UP000681720"/>
    </source>
</evidence>
<feature type="non-terminal residue" evidence="3">
    <location>
        <position position="1"/>
    </location>
</feature>
<organism evidence="3 4">
    <name type="scientific">Rotaria magnacalcarata</name>
    <dbReference type="NCBI Taxonomy" id="392030"/>
    <lineage>
        <taxon>Eukaryota</taxon>
        <taxon>Metazoa</taxon>
        <taxon>Spiralia</taxon>
        <taxon>Gnathifera</taxon>
        <taxon>Rotifera</taxon>
        <taxon>Eurotatoria</taxon>
        <taxon>Bdelloidea</taxon>
        <taxon>Philodinida</taxon>
        <taxon>Philodinidae</taxon>
        <taxon>Rotaria</taxon>
    </lineage>
</organism>
<protein>
    <submittedName>
        <fullName evidence="3">Uncharacterized protein</fullName>
    </submittedName>
</protein>
<evidence type="ECO:0000256" key="1">
    <source>
        <dbReference type="SAM" id="MobiDB-lite"/>
    </source>
</evidence>
<accession>A0A8S3D122</accession>
<evidence type="ECO:0000313" key="3">
    <source>
        <dbReference type="EMBL" id="CAF4938785.1"/>
    </source>
</evidence>
<proteinExistence type="predicted"/>
<dbReference type="EMBL" id="CAJOBH010056825">
    <property type="protein sequence ID" value="CAF4406082.1"/>
    <property type="molecule type" value="Genomic_DNA"/>
</dbReference>
<sequence length="81" mass="9074">KPCQPNTTLTIDEQLSEPITDQNDPFNLSDDSLIERNQLKSASSLNQSLVEPSECSISMNKTEQETYFSAKSDLNNQNSSY</sequence>
<dbReference type="EMBL" id="CAJOBJ010186700">
    <property type="protein sequence ID" value="CAF4938785.1"/>
    <property type="molecule type" value="Genomic_DNA"/>
</dbReference>